<evidence type="ECO:0000259" key="16">
    <source>
        <dbReference type="PROSITE" id="PS50162"/>
    </source>
</evidence>
<dbReference type="EC" id="3.2.1.39" evidence="4"/>
<evidence type="ECO:0000256" key="9">
    <source>
        <dbReference type="ARBA" id="ARBA00023172"/>
    </source>
</evidence>
<dbReference type="FunFam" id="3.20.20.80:FF:000010">
    <property type="entry name" value="glucan endo-1,3-beta-glucosidase, basic"/>
    <property type="match status" value="1"/>
</dbReference>
<reference evidence="19" key="1">
    <citation type="journal article" date="2019" name="Gigascience">
        <title>De novo genome assembly of the endangered Acer yangbiense, a plant species with extremely small populations endemic to Yunnan Province, China.</title>
        <authorList>
            <person name="Yang J."/>
            <person name="Wariss H.M."/>
            <person name="Tao L."/>
            <person name="Zhang R."/>
            <person name="Yun Q."/>
            <person name="Hollingsworth P."/>
            <person name="Dao Z."/>
            <person name="Luo G."/>
            <person name="Guo H."/>
            <person name="Ma Y."/>
            <person name="Sun W."/>
        </authorList>
    </citation>
    <scope>NUCLEOTIDE SEQUENCE [LARGE SCALE GENOMIC DNA]</scope>
    <source>
        <strain evidence="19">cv. br00</strain>
    </source>
</reference>
<dbReference type="PROSITE" id="PS50163">
    <property type="entry name" value="RECA_3"/>
    <property type="match status" value="1"/>
</dbReference>
<dbReference type="PRINTS" id="PR00142">
    <property type="entry name" value="RECA"/>
</dbReference>
<evidence type="ECO:0000256" key="14">
    <source>
        <dbReference type="RuleBase" id="RU004335"/>
    </source>
</evidence>
<evidence type="ECO:0000256" key="11">
    <source>
        <dbReference type="ARBA" id="ARBA00033335"/>
    </source>
</evidence>
<evidence type="ECO:0000256" key="8">
    <source>
        <dbReference type="ARBA" id="ARBA00023125"/>
    </source>
</evidence>
<dbReference type="GO" id="GO:0006310">
    <property type="term" value="P:DNA recombination"/>
    <property type="evidence" value="ECO:0007669"/>
    <property type="project" value="UniProtKB-KW"/>
</dbReference>
<dbReference type="GO" id="GO:0005975">
    <property type="term" value="P:carbohydrate metabolic process"/>
    <property type="evidence" value="ECO:0007669"/>
    <property type="project" value="InterPro"/>
</dbReference>
<evidence type="ECO:0000256" key="6">
    <source>
        <dbReference type="ARBA" id="ARBA00022801"/>
    </source>
</evidence>
<dbReference type="AlphaFoldDB" id="A0A5N5M9V8"/>
<dbReference type="InterPro" id="IPR020587">
    <property type="entry name" value="RecA_monomer-monomer_interface"/>
</dbReference>
<feature type="domain" description="RecA family profile 1" evidence="16">
    <location>
        <begin position="89"/>
        <end position="248"/>
    </location>
</feature>
<organism evidence="18 19">
    <name type="scientific">Salix brachista</name>
    <dbReference type="NCBI Taxonomy" id="2182728"/>
    <lineage>
        <taxon>Eukaryota</taxon>
        <taxon>Viridiplantae</taxon>
        <taxon>Streptophyta</taxon>
        <taxon>Embryophyta</taxon>
        <taxon>Tracheophyta</taxon>
        <taxon>Spermatophyta</taxon>
        <taxon>Magnoliopsida</taxon>
        <taxon>eudicotyledons</taxon>
        <taxon>Gunneridae</taxon>
        <taxon>Pentapetalae</taxon>
        <taxon>rosids</taxon>
        <taxon>fabids</taxon>
        <taxon>Malpighiales</taxon>
        <taxon>Salicaceae</taxon>
        <taxon>Saliceae</taxon>
        <taxon>Salix</taxon>
    </lineage>
</organism>
<evidence type="ECO:0000256" key="2">
    <source>
        <dbReference type="ARBA" id="ARBA00008773"/>
    </source>
</evidence>
<dbReference type="EMBL" id="VDCV01000006">
    <property type="protein sequence ID" value="KAB5551767.1"/>
    <property type="molecule type" value="Genomic_DNA"/>
</dbReference>
<dbReference type="Gene3D" id="3.40.50.300">
    <property type="entry name" value="P-loop containing nucleotide triphosphate hydrolases"/>
    <property type="match status" value="1"/>
</dbReference>
<dbReference type="CDD" id="cd00983">
    <property type="entry name" value="RecA"/>
    <property type="match status" value="1"/>
</dbReference>
<dbReference type="Proteomes" id="UP000326939">
    <property type="component" value="Chromosome 6"/>
</dbReference>
<comment type="similarity">
    <text evidence="2 14">Belongs to the glycosyl hydrolase 17 family.</text>
</comment>
<evidence type="ECO:0000256" key="4">
    <source>
        <dbReference type="ARBA" id="ARBA00012780"/>
    </source>
</evidence>
<dbReference type="PROSITE" id="PS00321">
    <property type="entry name" value="RECA_1"/>
    <property type="match status" value="1"/>
</dbReference>
<keyword evidence="9" id="KW-0233">DNA recombination</keyword>
<dbReference type="InterPro" id="IPR000490">
    <property type="entry name" value="Glyco_hydro_17"/>
</dbReference>
<dbReference type="InterPro" id="IPR020584">
    <property type="entry name" value="DNA_recomb/repair_RecA_CS"/>
</dbReference>
<comment type="caution">
    <text evidence="18">The sequence shown here is derived from an EMBL/GenBank/DDBJ whole genome shotgun (WGS) entry which is preliminary data.</text>
</comment>
<evidence type="ECO:0000256" key="7">
    <source>
        <dbReference type="ARBA" id="ARBA00022840"/>
    </source>
</evidence>
<dbReference type="PROSITE" id="PS00587">
    <property type="entry name" value="GLYCOSYL_HYDROL_F17"/>
    <property type="match status" value="1"/>
</dbReference>
<evidence type="ECO:0000256" key="15">
    <source>
        <dbReference type="RuleBase" id="RU004336"/>
    </source>
</evidence>
<dbReference type="GO" id="GO:0006281">
    <property type="term" value="P:DNA repair"/>
    <property type="evidence" value="ECO:0007669"/>
    <property type="project" value="InterPro"/>
</dbReference>
<evidence type="ECO:0000256" key="5">
    <source>
        <dbReference type="ARBA" id="ARBA00022741"/>
    </source>
</evidence>
<evidence type="ECO:0000256" key="13">
    <source>
        <dbReference type="RuleBase" id="RU003422"/>
    </source>
</evidence>
<keyword evidence="8" id="KW-0238">DNA-binding</keyword>
<dbReference type="Pfam" id="PF00332">
    <property type="entry name" value="Glyco_hydro_17"/>
    <property type="match status" value="1"/>
</dbReference>
<dbReference type="PANTHER" id="PTHR45900">
    <property type="entry name" value="RECA"/>
    <property type="match status" value="1"/>
</dbReference>
<dbReference type="InterPro" id="IPR013765">
    <property type="entry name" value="DNA_recomb/repair_RecA"/>
</dbReference>
<dbReference type="InterPro" id="IPR049428">
    <property type="entry name" value="RecA-like_N"/>
</dbReference>
<comment type="similarity">
    <text evidence="3 13">Belongs to the RecA family.</text>
</comment>
<dbReference type="InterPro" id="IPR020588">
    <property type="entry name" value="RecA_ATP-bd"/>
</dbReference>
<comment type="catalytic activity">
    <reaction evidence="1">
        <text>Hydrolysis of (1-&gt;3)-beta-D-glucosidic linkages in (1-&gt;3)-beta-D-glucans.</text>
        <dbReference type="EC" id="3.2.1.39"/>
    </reaction>
</comment>
<dbReference type="GO" id="GO:0003697">
    <property type="term" value="F:single-stranded DNA binding"/>
    <property type="evidence" value="ECO:0007669"/>
    <property type="project" value="InterPro"/>
</dbReference>
<evidence type="ECO:0000259" key="17">
    <source>
        <dbReference type="PROSITE" id="PS50163"/>
    </source>
</evidence>
<dbReference type="GO" id="GO:0005524">
    <property type="term" value="F:ATP binding"/>
    <property type="evidence" value="ECO:0007669"/>
    <property type="project" value="UniProtKB-KW"/>
</dbReference>
<name>A0A5N5M9V8_9ROSI</name>
<evidence type="ECO:0000256" key="1">
    <source>
        <dbReference type="ARBA" id="ARBA00000382"/>
    </source>
</evidence>
<evidence type="ECO:0000256" key="12">
    <source>
        <dbReference type="ARBA" id="ARBA00033417"/>
    </source>
</evidence>
<proteinExistence type="inferred from homology"/>
<dbReference type="GO" id="GO:0042973">
    <property type="term" value="F:glucan endo-1,3-beta-D-glucosidase activity"/>
    <property type="evidence" value="ECO:0007669"/>
    <property type="project" value="UniProtKB-EC"/>
</dbReference>
<accession>A0A5N5M9V8</accession>
<dbReference type="InterPro" id="IPR027417">
    <property type="entry name" value="P-loop_NTPase"/>
</dbReference>
<sequence>MALSIRFNSLARFLLCSLSQNGRRHVVTFIGRNNHTLSSVVSDFEPDELHDEGEAKQKENALHLALTQLSGEFGRESMLSMQRFFSSRRAPIISTGSLKLDLALGIGGLPKGRMVEIYGQEASGKTTIALHIIKEAQKLGGYCAYLDVENAMDHSLAKSMGVNTENLLISRPDCAENLLSVVNTLTKSGSVDVIVVDSVAALVPQHEIDTVVGGTIEDIQSRLMTQALRKINYSLCQSQTLIVFLNQVRTSLKPGRAEEVTCGGNALKFYSAIRLRMIRTGLLKTEDKVTGLGVCAQVVKNKLAPAMAKAEIGIHFGRGFCFESEVLELACEQSLIKKEGRSYVIGREYQFYLLAPSDTKPNNFYSVVLSCIEQPHEVKNIAVSCGMAVTHLAGKIPAMLSIMLLFGMLLASLDTAGAQIGVCYGMLGNVPPPPEVIALYNERGIRRMRLYDPNQDALRAIGGTNIELMLGLPNDDLQRIGSSQDNANEWVQNNVKSFGNVGFRYIAVGNEVKPSDSSAQFLVPAMQNIRNALDSAGLGSIKVSTAIDTGVLTVDSFPPSNGSFRREYTPLLDPIISFLLNNQSPLLLNLYPYFAYSDDTGGKISLDYALFTAPSPPVSDPPLNYQNLFDATLDTVYAALEKSGGGSLDIVVSESGWPTDGGKGTTVENAKTYNNNLVQHVKTGSPKRPGKPIETYIFAMFDESSKTPEFEKHWGLFLPDKQPKYPINLD</sequence>
<evidence type="ECO:0000313" key="19">
    <source>
        <dbReference type="Proteomes" id="UP000326939"/>
    </source>
</evidence>
<evidence type="ECO:0000256" key="10">
    <source>
        <dbReference type="ARBA" id="ARBA00023295"/>
    </source>
</evidence>
<keyword evidence="19" id="KW-1185">Reference proteome</keyword>
<dbReference type="PROSITE" id="PS50162">
    <property type="entry name" value="RECA_2"/>
    <property type="match status" value="1"/>
</dbReference>
<keyword evidence="6 15" id="KW-0378">Hydrolase</keyword>
<dbReference type="SUPFAM" id="SSF52540">
    <property type="entry name" value="P-loop containing nucleoside triphosphate hydrolases"/>
    <property type="match status" value="1"/>
</dbReference>
<dbReference type="PANTHER" id="PTHR45900:SF4">
    <property type="entry name" value="DNA REPAIR PROTEIN RECA HOMOLOG 2, MITOCHONDRIAL"/>
    <property type="match status" value="1"/>
</dbReference>
<evidence type="ECO:0000313" key="18">
    <source>
        <dbReference type="EMBL" id="KAB5551767.1"/>
    </source>
</evidence>
<dbReference type="InterPro" id="IPR017853">
    <property type="entry name" value="GH"/>
</dbReference>
<feature type="domain" description="RecA family profile 2" evidence="17">
    <location>
        <begin position="255"/>
        <end position="325"/>
    </location>
</feature>
<keyword evidence="7 13" id="KW-0067">ATP-binding</keyword>
<dbReference type="GO" id="GO:0140664">
    <property type="term" value="F:ATP-dependent DNA damage sensor activity"/>
    <property type="evidence" value="ECO:0007669"/>
    <property type="project" value="InterPro"/>
</dbReference>
<evidence type="ECO:0000256" key="3">
    <source>
        <dbReference type="ARBA" id="ARBA00009391"/>
    </source>
</evidence>
<dbReference type="Pfam" id="PF00154">
    <property type="entry name" value="RecA_N"/>
    <property type="match status" value="1"/>
</dbReference>
<dbReference type="SUPFAM" id="SSF51445">
    <property type="entry name" value="(Trans)glycosidases"/>
    <property type="match status" value="1"/>
</dbReference>
<dbReference type="Gene3D" id="3.20.20.80">
    <property type="entry name" value="Glycosidases"/>
    <property type="match status" value="1"/>
</dbReference>
<protein>
    <recommendedName>
        <fullName evidence="4">glucan endo-1,3-beta-D-glucosidase</fullName>
        <ecNumber evidence="4">3.2.1.39</ecNumber>
    </recommendedName>
    <alternativeName>
        <fullName evidence="11">(1-&gt;3)-beta-glucan endohydrolase</fullName>
    </alternativeName>
    <alternativeName>
        <fullName evidence="12">Beta-1,3-endoglucanase</fullName>
    </alternativeName>
</protein>
<gene>
    <name evidence="18" type="ORF">DKX38_009078</name>
</gene>
<keyword evidence="10 15" id="KW-0326">Glycosidase</keyword>
<keyword evidence="5 13" id="KW-0547">Nucleotide-binding</keyword>